<reference evidence="2 3" key="2">
    <citation type="submission" date="2016-08" db="EMBL/GenBank/DDBJ databases">
        <title>Pervasive Adenine N6-methylation of Active Genes in Fungi.</title>
        <authorList>
            <consortium name="DOE Joint Genome Institute"/>
            <person name="Mondo S.J."/>
            <person name="Dannebaum R.O."/>
            <person name="Kuo R.C."/>
            <person name="Labutti K."/>
            <person name="Haridas S."/>
            <person name="Kuo A."/>
            <person name="Salamov A."/>
            <person name="Ahrendt S.R."/>
            <person name="Lipzen A."/>
            <person name="Sullivan W."/>
            <person name="Andreopoulos W.B."/>
            <person name="Clum A."/>
            <person name="Lindquist E."/>
            <person name="Daum C."/>
            <person name="Ramamoorthy G.K."/>
            <person name="Gryganskyi A."/>
            <person name="Culley D."/>
            <person name="Magnuson J.K."/>
            <person name="James T.Y."/>
            <person name="O'Malley M.A."/>
            <person name="Stajich J.E."/>
            <person name="Spatafora J.W."/>
            <person name="Visel A."/>
            <person name="Grigoriev I.V."/>
        </authorList>
    </citation>
    <scope>NUCLEOTIDE SEQUENCE [LARGE SCALE GENOMIC DNA]</scope>
    <source>
        <strain evidence="3">finn</strain>
    </source>
</reference>
<proteinExistence type="predicted"/>
<evidence type="ECO:0000313" key="2">
    <source>
        <dbReference type="EMBL" id="ORX50424.1"/>
    </source>
</evidence>
<sequence length="488" mass="56784">MKIYIFPFLLYILLNLSLCYSELVIKEYHLNSKHISHVDGCKRIDNDDNFLVTKYTTVDKKNKQKRDRTPLTEPFEVTFNYTTGTNEQWEIIKESVNYAKELFNSIFDFYTPIKILLQIVNSVENKIAFTEHAVYYQLKKPNEKYGYSYPAPLAKQLITDIPIDFEKNRQHDIIITFNGRSVVRKNNLTPTMVHEMLHGFGFSSLIKRVLNGKFYNDAPSFGREYYMPDILTIGDKDTGMKVIKGFLPINVYEKNFVDIANNNYYFDDSFCSITDIDLNYEIHDPPYYSEKEKLQDLTSYVESWSGMQRGINLYEKSHQPKSTAFKTKDGRLLYVCTFSKSDKPDFNHICSRNMVYESEDVYNIEAEYDENFVMHPYNIGLALSNEEKIQKYGNGKTIGLLSEDIISALETMGYHRKGTPQDNTQYTVVTQVVNTAHTYIDGHFVDDGTSNINQVIQEEEEEDGAFSLSYPSLIYILFITLYSFITLY</sequence>
<keyword evidence="3" id="KW-1185">Reference proteome</keyword>
<name>A0A1Y1VBI1_9FUNG</name>
<dbReference type="Proteomes" id="UP000193719">
    <property type="component" value="Unassembled WGS sequence"/>
</dbReference>
<feature type="signal peptide" evidence="1">
    <location>
        <begin position="1"/>
        <end position="21"/>
    </location>
</feature>
<evidence type="ECO:0008006" key="4">
    <source>
        <dbReference type="Google" id="ProtNLM"/>
    </source>
</evidence>
<evidence type="ECO:0000313" key="3">
    <source>
        <dbReference type="Proteomes" id="UP000193719"/>
    </source>
</evidence>
<protein>
    <recommendedName>
        <fullName evidence="4">Sequence orphan</fullName>
    </recommendedName>
</protein>
<feature type="chain" id="PRO_5012734014" description="Sequence orphan" evidence="1">
    <location>
        <begin position="22"/>
        <end position="488"/>
    </location>
</feature>
<dbReference type="OrthoDB" id="2158098at2759"/>
<organism evidence="2 3">
    <name type="scientific">Piromyces finnis</name>
    <dbReference type="NCBI Taxonomy" id="1754191"/>
    <lineage>
        <taxon>Eukaryota</taxon>
        <taxon>Fungi</taxon>
        <taxon>Fungi incertae sedis</taxon>
        <taxon>Chytridiomycota</taxon>
        <taxon>Chytridiomycota incertae sedis</taxon>
        <taxon>Neocallimastigomycetes</taxon>
        <taxon>Neocallimastigales</taxon>
        <taxon>Neocallimastigaceae</taxon>
        <taxon>Piromyces</taxon>
    </lineage>
</organism>
<dbReference type="AlphaFoldDB" id="A0A1Y1VBI1"/>
<comment type="caution">
    <text evidence="2">The sequence shown here is derived from an EMBL/GenBank/DDBJ whole genome shotgun (WGS) entry which is preliminary data.</text>
</comment>
<gene>
    <name evidence="2" type="ORF">BCR36DRAFT_412446</name>
</gene>
<evidence type="ECO:0000256" key="1">
    <source>
        <dbReference type="SAM" id="SignalP"/>
    </source>
</evidence>
<accession>A0A1Y1VBI1</accession>
<dbReference type="EMBL" id="MCFH01000021">
    <property type="protein sequence ID" value="ORX50424.1"/>
    <property type="molecule type" value="Genomic_DNA"/>
</dbReference>
<keyword evidence="1" id="KW-0732">Signal</keyword>
<reference evidence="2 3" key="1">
    <citation type="submission" date="2016-08" db="EMBL/GenBank/DDBJ databases">
        <title>Genomes of anaerobic fungi encode conserved fungal cellulosomes for biomass hydrolysis.</title>
        <authorList>
            <consortium name="DOE Joint Genome Institute"/>
            <person name="Haitjema C.H."/>
            <person name="Gilmore S.P."/>
            <person name="Henske J.K."/>
            <person name="Solomon K.V."/>
            <person name="De Groot R."/>
            <person name="Kuo A."/>
            <person name="Mondo S.J."/>
            <person name="Salamov A.A."/>
            <person name="Labutti K."/>
            <person name="Zhao Z."/>
            <person name="Chiniquy J."/>
            <person name="Barry K."/>
            <person name="Brewer H.M."/>
            <person name="Purvine S.O."/>
            <person name="Wright A.T."/>
            <person name="Boxma B."/>
            <person name="Van Alen T."/>
            <person name="Hackstein J.H."/>
            <person name="Baker S.E."/>
            <person name="Grigoriev I.V."/>
            <person name="O'Malley M.A."/>
        </authorList>
    </citation>
    <scope>NUCLEOTIDE SEQUENCE [LARGE SCALE GENOMIC DNA]</scope>
    <source>
        <strain evidence="3">finn</strain>
    </source>
</reference>